<dbReference type="AlphaFoldDB" id="A0A0D9VCQ8"/>
<protein>
    <submittedName>
        <fullName evidence="1">Uncharacterized protein</fullName>
    </submittedName>
</protein>
<dbReference type="eggNOG" id="ENOG502R5MU">
    <property type="taxonomic scope" value="Eukaryota"/>
</dbReference>
<reference evidence="1" key="3">
    <citation type="submission" date="2015-04" db="UniProtKB">
        <authorList>
            <consortium name="EnsemblPlants"/>
        </authorList>
    </citation>
    <scope>IDENTIFICATION</scope>
</reference>
<reference evidence="1 2" key="1">
    <citation type="submission" date="2012-08" db="EMBL/GenBank/DDBJ databases">
        <title>Oryza genome evolution.</title>
        <authorList>
            <person name="Wing R.A."/>
        </authorList>
    </citation>
    <scope>NUCLEOTIDE SEQUENCE</scope>
</reference>
<organism evidence="1 2">
    <name type="scientific">Leersia perrieri</name>
    <dbReference type="NCBI Taxonomy" id="77586"/>
    <lineage>
        <taxon>Eukaryota</taxon>
        <taxon>Viridiplantae</taxon>
        <taxon>Streptophyta</taxon>
        <taxon>Embryophyta</taxon>
        <taxon>Tracheophyta</taxon>
        <taxon>Spermatophyta</taxon>
        <taxon>Magnoliopsida</taxon>
        <taxon>Liliopsida</taxon>
        <taxon>Poales</taxon>
        <taxon>Poaceae</taxon>
        <taxon>BOP clade</taxon>
        <taxon>Oryzoideae</taxon>
        <taxon>Oryzeae</taxon>
        <taxon>Oryzinae</taxon>
        <taxon>Leersia</taxon>
    </lineage>
</organism>
<dbReference type="EnsemblPlants" id="LPERR02G04710.1">
    <property type="protein sequence ID" value="LPERR02G04710.1"/>
    <property type="gene ID" value="LPERR02G04710"/>
</dbReference>
<sequence>MHVAGYGNNCMGETRGFAYGQDGLLKLVHTDPLLCVDARAKKSQRVSYCAFLENIGAKRTHEYPAFKVLIQHSDDVGAVMRHPYVLTSDRERVAVIEPLNEKLHELPRRKLLDMDTLLRQKFPDWKWRSMVKRSLKFSRFLHSLNIIWEDYDDTLVSLVRFLRNLIEHQRDIATGQHIDYSAVSKAIDELFPGFISWAYTYSHIVVL</sequence>
<dbReference type="Gramene" id="LPERR02G04710.1">
    <property type="protein sequence ID" value="LPERR02G04710.1"/>
    <property type="gene ID" value="LPERR02G04710"/>
</dbReference>
<dbReference type="HOGENOM" id="CLU_1328057_0_0_1"/>
<keyword evidence="2" id="KW-1185">Reference proteome</keyword>
<dbReference type="Proteomes" id="UP000032180">
    <property type="component" value="Chromosome 2"/>
</dbReference>
<evidence type="ECO:0000313" key="1">
    <source>
        <dbReference type="EnsemblPlants" id="LPERR02G04710.1"/>
    </source>
</evidence>
<proteinExistence type="predicted"/>
<accession>A0A0D9VCQ8</accession>
<reference evidence="2" key="2">
    <citation type="submission" date="2013-12" db="EMBL/GenBank/DDBJ databases">
        <authorList>
            <person name="Yu Y."/>
            <person name="Lee S."/>
            <person name="de Baynast K."/>
            <person name="Wissotski M."/>
            <person name="Liu L."/>
            <person name="Talag J."/>
            <person name="Goicoechea J."/>
            <person name="Angelova A."/>
            <person name="Jetty R."/>
            <person name="Kudrna D."/>
            <person name="Golser W."/>
            <person name="Rivera L."/>
            <person name="Zhang J."/>
            <person name="Wing R."/>
        </authorList>
    </citation>
    <scope>NUCLEOTIDE SEQUENCE</scope>
</reference>
<evidence type="ECO:0000313" key="2">
    <source>
        <dbReference type="Proteomes" id="UP000032180"/>
    </source>
</evidence>
<name>A0A0D9VCQ8_9ORYZ</name>